<reference evidence="9" key="1">
    <citation type="submission" date="2022-10" db="EMBL/GenBank/DDBJ databases">
        <title>Streptomyces beihaiensis sp. nov., a chitin degrading actinobacterium, isolated from shrimp pond soil.</title>
        <authorList>
            <person name="Xie J."/>
            <person name="Shen N."/>
        </authorList>
    </citation>
    <scope>NUCLEOTIDE SEQUENCE</scope>
    <source>
        <strain evidence="9">GXMU-J5</strain>
    </source>
</reference>
<dbReference type="InterPro" id="IPR001128">
    <property type="entry name" value="Cyt_P450"/>
</dbReference>
<evidence type="ECO:0000256" key="7">
    <source>
        <dbReference type="ARBA" id="ARBA00023033"/>
    </source>
</evidence>
<keyword evidence="6 8" id="KW-0408">Iron</keyword>
<sequence>MIQPEPAPDALPYPFGKPHLLELDPRYAVLRDDKGLCPVELRDLGRAWLCSRYADVRGVLTDGRFALTPVAPQPGASRARGAGAAATLTSDQITTVAKAGLKPRQIERLRPATETIADELLDRLGGAGGPCGQTSPADLMAGFVKPLAAGTMCALLDVPPGNRTTLRALLLGAATTATPPSDAEKQDRRELARYLGSLVATRARSDADDLLSGMIRARGEGDDRLTDRQLVAATLRLLLPGLQNMVLTSANFVCALTHHPADLERLRRRQDLVPSAVEELMRFTPFHSTSTFPRYATRDTEIGGTLIRRGEVVVGALCAANRDERAFPLADVFDIQRAENAHLGFGMGRHHCPGAALARMQLQVAIGALARRIDDLRLARPGTGPEPGRSASTVGWFDTLPVTWSSIRT</sequence>
<evidence type="ECO:0000256" key="4">
    <source>
        <dbReference type="ARBA" id="ARBA00022723"/>
    </source>
</evidence>
<dbReference type="EMBL" id="JAPHNL010000099">
    <property type="protein sequence ID" value="MCX3060302.1"/>
    <property type="molecule type" value="Genomic_DNA"/>
</dbReference>
<dbReference type="Proteomes" id="UP001163064">
    <property type="component" value="Unassembled WGS sequence"/>
</dbReference>
<evidence type="ECO:0000256" key="8">
    <source>
        <dbReference type="RuleBase" id="RU000461"/>
    </source>
</evidence>
<dbReference type="InterPro" id="IPR017972">
    <property type="entry name" value="Cyt_P450_CS"/>
</dbReference>
<dbReference type="InterPro" id="IPR002397">
    <property type="entry name" value="Cyt_P450_B"/>
</dbReference>
<dbReference type="Gene3D" id="1.10.630.10">
    <property type="entry name" value="Cytochrome P450"/>
    <property type="match status" value="1"/>
</dbReference>
<keyword evidence="4 8" id="KW-0479">Metal-binding</keyword>
<dbReference type="PRINTS" id="PR00359">
    <property type="entry name" value="BP450"/>
</dbReference>
<evidence type="ECO:0000256" key="5">
    <source>
        <dbReference type="ARBA" id="ARBA00023002"/>
    </source>
</evidence>
<organism evidence="9 10">
    <name type="scientific">Streptomyces beihaiensis</name>
    <dbReference type="NCBI Taxonomy" id="2984495"/>
    <lineage>
        <taxon>Bacteria</taxon>
        <taxon>Bacillati</taxon>
        <taxon>Actinomycetota</taxon>
        <taxon>Actinomycetes</taxon>
        <taxon>Kitasatosporales</taxon>
        <taxon>Streptomycetaceae</taxon>
        <taxon>Streptomyces</taxon>
    </lineage>
</organism>
<keyword evidence="7 8" id="KW-0503">Monooxygenase</keyword>
<dbReference type="SUPFAM" id="SSF48264">
    <property type="entry name" value="Cytochrome P450"/>
    <property type="match status" value="1"/>
</dbReference>
<dbReference type="PANTHER" id="PTHR46696:SF5">
    <property type="entry name" value="CYTOCHROME P450 BJ-1"/>
    <property type="match status" value="1"/>
</dbReference>
<dbReference type="InterPro" id="IPR036396">
    <property type="entry name" value="Cyt_P450_sf"/>
</dbReference>
<dbReference type="PANTHER" id="PTHR46696">
    <property type="entry name" value="P450, PUTATIVE (EUROFUNG)-RELATED"/>
    <property type="match status" value="1"/>
</dbReference>
<evidence type="ECO:0000313" key="10">
    <source>
        <dbReference type="Proteomes" id="UP001163064"/>
    </source>
</evidence>
<keyword evidence="5 8" id="KW-0560">Oxidoreductase</keyword>
<comment type="similarity">
    <text evidence="2 8">Belongs to the cytochrome P450 family.</text>
</comment>
<evidence type="ECO:0000313" key="9">
    <source>
        <dbReference type="EMBL" id="MCX3060302.1"/>
    </source>
</evidence>
<comment type="cofactor">
    <cofactor evidence="1">
        <name>heme</name>
        <dbReference type="ChEBI" id="CHEBI:30413"/>
    </cofactor>
</comment>
<name>A0ABT3TTF9_9ACTN</name>
<keyword evidence="3 8" id="KW-0349">Heme</keyword>
<protein>
    <submittedName>
        <fullName evidence="9">Cytochrome P450</fullName>
    </submittedName>
</protein>
<evidence type="ECO:0000256" key="3">
    <source>
        <dbReference type="ARBA" id="ARBA00022617"/>
    </source>
</evidence>
<accession>A0ABT3TTF9</accession>
<gene>
    <name evidence="9" type="ORF">OFY01_11160</name>
</gene>
<evidence type="ECO:0000256" key="1">
    <source>
        <dbReference type="ARBA" id="ARBA00001971"/>
    </source>
</evidence>
<evidence type="ECO:0000256" key="6">
    <source>
        <dbReference type="ARBA" id="ARBA00023004"/>
    </source>
</evidence>
<comment type="caution">
    <text evidence="9">The sequence shown here is derived from an EMBL/GenBank/DDBJ whole genome shotgun (WGS) entry which is preliminary data.</text>
</comment>
<proteinExistence type="inferred from homology"/>
<evidence type="ECO:0000256" key="2">
    <source>
        <dbReference type="ARBA" id="ARBA00010617"/>
    </source>
</evidence>
<keyword evidence="10" id="KW-1185">Reference proteome</keyword>
<dbReference type="RefSeq" id="WP_266598807.1">
    <property type="nucleotide sequence ID" value="NZ_JAPHNL010000099.1"/>
</dbReference>
<dbReference type="PROSITE" id="PS00086">
    <property type="entry name" value="CYTOCHROME_P450"/>
    <property type="match status" value="1"/>
</dbReference>
<dbReference type="Pfam" id="PF00067">
    <property type="entry name" value="p450"/>
    <property type="match status" value="1"/>
</dbReference>